<protein>
    <submittedName>
        <fullName evidence="2">Uncharacterized protein</fullName>
    </submittedName>
</protein>
<evidence type="ECO:0000313" key="2">
    <source>
        <dbReference type="EMBL" id="KAL3864529.1"/>
    </source>
</evidence>
<accession>A0ABD3VSF2</accession>
<comment type="caution">
    <text evidence="2">The sequence shown here is derived from an EMBL/GenBank/DDBJ whole genome shotgun (WGS) entry which is preliminary data.</text>
</comment>
<evidence type="ECO:0000256" key="1">
    <source>
        <dbReference type="SAM" id="MobiDB-lite"/>
    </source>
</evidence>
<feature type="compositionally biased region" description="Polar residues" evidence="1">
    <location>
        <begin position="69"/>
        <end position="86"/>
    </location>
</feature>
<gene>
    <name evidence="2" type="ORF">ACJMK2_006203</name>
</gene>
<sequence>MAESGQRQRYPVSTGNGLLQEILHNRAKQRLADKAKDFSSMDATKRYDSQEGTAMQNDSPVLASKSRRNPASTDKGSMPLTTMTSSRDCEISRESVTANVTSAQQWRHPDDSLIERQATHNQVMWDRQLELLTNLSATVTTLKSQVDILSSNPTADVSRRDGPARKRKRTEMVLHIEGSDLSNTGAESEEDVDFENGLQNLVTSPLNLPLVTEGNDIIKELSDFYEVQERCWLPIQEFG</sequence>
<feature type="compositionally biased region" description="Polar residues" evidence="1">
    <location>
        <begin position="50"/>
        <end position="59"/>
    </location>
</feature>
<evidence type="ECO:0000313" key="3">
    <source>
        <dbReference type="Proteomes" id="UP001634394"/>
    </source>
</evidence>
<feature type="region of interest" description="Disordered" evidence="1">
    <location>
        <begin position="42"/>
        <end position="89"/>
    </location>
</feature>
<proteinExistence type="predicted"/>
<dbReference type="AlphaFoldDB" id="A0ABD3VSF2"/>
<reference evidence="2 3" key="1">
    <citation type="submission" date="2024-11" db="EMBL/GenBank/DDBJ databases">
        <title>Chromosome-level genome assembly of the freshwater bivalve Anodonta woodiana.</title>
        <authorList>
            <person name="Chen X."/>
        </authorList>
    </citation>
    <scope>NUCLEOTIDE SEQUENCE [LARGE SCALE GENOMIC DNA]</scope>
    <source>
        <strain evidence="2">MN2024</strain>
        <tissue evidence="2">Gills</tissue>
    </source>
</reference>
<dbReference type="Proteomes" id="UP001634394">
    <property type="component" value="Unassembled WGS sequence"/>
</dbReference>
<dbReference type="EMBL" id="JBJQND010000010">
    <property type="protein sequence ID" value="KAL3864529.1"/>
    <property type="molecule type" value="Genomic_DNA"/>
</dbReference>
<keyword evidence="3" id="KW-1185">Reference proteome</keyword>
<name>A0ABD3VSF2_SINWO</name>
<organism evidence="2 3">
    <name type="scientific">Sinanodonta woodiana</name>
    <name type="common">Chinese pond mussel</name>
    <name type="synonym">Anodonta woodiana</name>
    <dbReference type="NCBI Taxonomy" id="1069815"/>
    <lineage>
        <taxon>Eukaryota</taxon>
        <taxon>Metazoa</taxon>
        <taxon>Spiralia</taxon>
        <taxon>Lophotrochozoa</taxon>
        <taxon>Mollusca</taxon>
        <taxon>Bivalvia</taxon>
        <taxon>Autobranchia</taxon>
        <taxon>Heteroconchia</taxon>
        <taxon>Palaeoheterodonta</taxon>
        <taxon>Unionida</taxon>
        <taxon>Unionoidea</taxon>
        <taxon>Unionidae</taxon>
        <taxon>Unioninae</taxon>
        <taxon>Sinanodonta</taxon>
    </lineage>
</organism>